<keyword evidence="5" id="KW-0804">Transcription</keyword>
<dbReference type="Gene3D" id="1.20.5.170">
    <property type="match status" value="1"/>
</dbReference>
<dbReference type="InterPro" id="IPR004827">
    <property type="entry name" value="bZIP"/>
</dbReference>
<dbReference type="SMART" id="SM00338">
    <property type="entry name" value="BRLZ"/>
    <property type="match status" value="1"/>
</dbReference>
<dbReference type="InterPro" id="IPR046347">
    <property type="entry name" value="bZIP_sf"/>
</dbReference>
<evidence type="ECO:0000313" key="11">
    <source>
        <dbReference type="RefSeq" id="XP_030754074.1"/>
    </source>
</evidence>
<dbReference type="CDD" id="cd14695">
    <property type="entry name" value="bZIP_HLF"/>
    <property type="match status" value="1"/>
</dbReference>
<keyword evidence="3" id="KW-0805">Transcription regulation</keyword>
<evidence type="ECO:0000256" key="4">
    <source>
        <dbReference type="ARBA" id="ARBA00023125"/>
    </source>
</evidence>
<organism evidence="10 11">
    <name type="scientific">Sitophilus oryzae</name>
    <name type="common">Rice weevil</name>
    <name type="synonym">Curculio oryzae</name>
    <dbReference type="NCBI Taxonomy" id="7048"/>
    <lineage>
        <taxon>Eukaryota</taxon>
        <taxon>Metazoa</taxon>
        <taxon>Ecdysozoa</taxon>
        <taxon>Arthropoda</taxon>
        <taxon>Hexapoda</taxon>
        <taxon>Insecta</taxon>
        <taxon>Pterygota</taxon>
        <taxon>Neoptera</taxon>
        <taxon>Endopterygota</taxon>
        <taxon>Coleoptera</taxon>
        <taxon>Polyphaga</taxon>
        <taxon>Cucujiformia</taxon>
        <taxon>Curculionidae</taxon>
        <taxon>Dryophthorinae</taxon>
        <taxon>Sitophilus</taxon>
    </lineage>
</organism>
<dbReference type="GO" id="GO:0000981">
    <property type="term" value="F:DNA-binding transcription factor activity, RNA polymerase II-specific"/>
    <property type="evidence" value="ECO:0007669"/>
    <property type="project" value="TreeGrafter"/>
</dbReference>
<dbReference type="PANTHER" id="PTHR11988:SF27">
    <property type="entry name" value="GH27708P"/>
    <property type="match status" value="1"/>
</dbReference>
<dbReference type="CTD" id="54704"/>
<evidence type="ECO:0000256" key="6">
    <source>
        <dbReference type="ARBA" id="ARBA00023242"/>
    </source>
</evidence>
<dbReference type="OrthoDB" id="6022300at2759"/>
<name>A0A6J2XU41_SITOR</name>
<keyword evidence="10" id="KW-1185">Reference proteome</keyword>
<protein>
    <submittedName>
        <fullName evidence="11">Hepatic leukemia factor isoform X1</fullName>
    </submittedName>
</protein>
<feature type="coiled-coil region" evidence="7">
    <location>
        <begin position="266"/>
        <end position="300"/>
    </location>
</feature>
<comment type="subcellular location">
    <subcellularLocation>
        <location evidence="1">Nucleus</location>
    </subcellularLocation>
</comment>
<evidence type="ECO:0000313" key="10">
    <source>
        <dbReference type="Proteomes" id="UP000504635"/>
    </source>
</evidence>
<dbReference type="SUPFAM" id="SSF57959">
    <property type="entry name" value="Leucine zipper domain"/>
    <property type="match status" value="1"/>
</dbReference>
<reference evidence="11" key="1">
    <citation type="submission" date="2025-08" db="UniProtKB">
        <authorList>
            <consortium name="RefSeq"/>
        </authorList>
    </citation>
    <scope>IDENTIFICATION</scope>
    <source>
        <tissue evidence="11">Gonads</tissue>
    </source>
</reference>
<proteinExistence type="inferred from homology"/>
<dbReference type="PANTHER" id="PTHR11988">
    <property type="entry name" value="THYROTROPH EMBRYONIC FACTOR RELATED"/>
    <property type="match status" value="1"/>
</dbReference>
<comment type="similarity">
    <text evidence="2">Belongs to the bZIP family. PAR subfamily.</text>
</comment>
<dbReference type="InterPro" id="IPR040223">
    <property type="entry name" value="PAR_bZIP"/>
</dbReference>
<dbReference type="Pfam" id="PF07716">
    <property type="entry name" value="bZIP_2"/>
    <property type="match status" value="1"/>
</dbReference>
<evidence type="ECO:0000256" key="8">
    <source>
        <dbReference type="SAM" id="MobiDB-lite"/>
    </source>
</evidence>
<dbReference type="GO" id="GO:0000978">
    <property type="term" value="F:RNA polymerase II cis-regulatory region sequence-specific DNA binding"/>
    <property type="evidence" value="ECO:0007669"/>
    <property type="project" value="TreeGrafter"/>
</dbReference>
<dbReference type="Proteomes" id="UP000504635">
    <property type="component" value="Unplaced"/>
</dbReference>
<dbReference type="KEGG" id="soy:115880890"/>
<evidence type="ECO:0000256" key="3">
    <source>
        <dbReference type="ARBA" id="ARBA00023015"/>
    </source>
</evidence>
<evidence type="ECO:0000259" key="9">
    <source>
        <dbReference type="PROSITE" id="PS50217"/>
    </source>
</evidence>
<accession>A0A6J2XU41</accession>
<gene>
    <name evidence="11" type="primary">LOC115880890</name>
</gene>
<feature type="compositionally biased region" description="Polar residues" evidence="8">
    <location>
        <begin position="168"/>
        <end position="178"/>
    </location>
</feature>
<evidence type="ECO:0000256" key="1">
    <source>
        <dbReference type="ARBA" id="ARBA00004123"/>
    </source>
</evidence>
<feature type="region of interest" description="Disordered" evidence="8">
    <location>
        <begin position="147"/>
        <end position="182"/>
    </location>
</feature>
<evidence type="ECO:0000256" key="5">
    <source>
        <dbReference type="ARBA" id="ARBA00023163"/>
    </source>
</evidence>
<dbReference type="PROSITE" id="PS50217">
    <property type="entry name" value="BZIP"/>
    <property type="match status" value="1"/>
</dbReference>
<keyword evidence="7" id="KW-0175">Coiled coil</keyword>
<dbReference type="GO" id="GO:0005634">
    <property type="term" value="C:nucleus"/>
    <property type="evidence" value="ECO:0007669"/>
    <property type="project" value="UniProtKB-SubCell"/>
</dbReference>
<sequence length="300" mass="33688">MMEYQLPPQQPQVANTPVAPASGHPIAVGVMQGTLTHVQAGLPSSNGTQDVQEAQRWTQYQQLWRQHVYINGNSKPQHGHGHSNIKDLAGTILGDDKKDDGELWSTVEAQTAFLGPNLWDKTYESDLKYVDLDEFLSENGVSMDGLGTHGALGPLGASHPVPKRERSPSPSDCMSPDTINPPSPADSIFSEALSMSSSCRDFDPRTRVFSDEDLKPQPIIKKSRKQFVPDDLKDDKYWARRRKNNLAAKRSRDARRMKENQIALRAGYLEKENIGLRQELERLKKENLMLQNKLAKYEDV</sequence>
<keyword evidence="6" id="KW-0539">Nucleus</keyword>
<feature type="domain" description="BZIP" evidence="9">
    <location>
        <begin position="234"/>
        <end position="297"/>
    </location>
</feature>
<dbReference type="InParanoid" id="A0A6J2XU41"/>
<dbReference type="AlphaFoldDB" id="A0A6J2XU41"/>
<dbReference type="FunFam" id="1.20.5.170:FF:000007">
    <property type="entry name" value="hepatic leukemia factor isoform X2"/>
    <property type="match status" value="1"/>
</dbReference>
<evidence type="ECO:0000256" key="7">
    <source>
        <dbReference type="SAM" id="Coils"/>
    </source>
</evidence>
<dbReference type="RefSeq" id="XP_030754074.1">
    <property type="nucleotide sequence ID" value="XM_030898214.1"/>
</dbReference>
<evidence type="ECO:0000256" key="2">
    <source>
        <dbReference type="ARBA" id="ARBA00009208"/>
    </source>
</evidence>
<keyword evidence="4" id="KW-0238">DNA-binding</keyword>
<dbReference type="GeneID" id="115880890"/>